<dbReference type="Proteomes" id="UP001460270">
    <property type="component" value="Unassembled WGS sequence"/>
</dbReference>
<dbReference type="PANTHER" id="PTHR16156">
    <property type="entry name" value="AFTIPHILIN A-RELATED"/>
    <property type="match status" value="1"/>
</dbReference>
<evidence type="ECO:0000259" key="2">
    <source>
        <dbReference type="Pfam" id="PF15045"/>
    </source>
</evidence>
<proteinExistence type="predicted"/>
<dbReference type="GO" id="GO:0032588">
    <property type="term" value="C:trans-Golgi network membrane"/>
    <property type="evidence" value="ECO:0007669"/>
    <property type="project" value="InterPro"/>
</dbReference>
<dbReference type="GO" id="GO:0030276">
    <property type="term" value="F:clathrin binding"/>
    <property type="evidence" value="ECO:0007669"/>
    <property type="project" value="InterPro"/>
</dbReference>
<sequence length="578" mass="64253">MDTMPQLSSSLPQVCNRDEEAPAEEEEFGDFREFPCDPEVPQSSPWESATKTSPTLYPDACLSIPRLNQPVEQSQPTSTVTVKSGDEHAACADGLSEKYSYHDDRSSVLNACFLTNETDFADFSVFGEQAAQAWCCGLAGAEFWDGREGMPAHKELRQNFVSPDEDVILDSEPKSCAGNICTIVSHCEKRNKSSQDYKSKPHFQVEWGSLGDKTVDKYCESHKERKHSFNLNFLRTSKEADLREERGKKEKSVSTLSQTASLYDMVDNASCDEGSSHDELSEDFEPNVSSLASLENTDTDEYQTDDEEELRNYRLSRSFCNNDFIWYNTSNSDADTDLFGQDQSAVQESSATSAQSKEHSEEDQVSKGVSLEPHSSQEHGQLIEGEVQCLQGLPPSDSFADFCSAPSQEDEECELFQDREDAPGQQCNKSSCKVLLHCQTQQLFMANFPHLVSADDEDEDPVYGLDALLLVKDDSEHEEEESKHFGSLCILPGLRWSSQDIHSATGLQFQWASSHAHRGLLHCLGVDSMNIVFIGLKKQSVVPVLASHQRQLEPIKDALSSVHFPGQTAATTHAPMST</sequence>
<feature type="region of interest" description="Disordered" evidence="1">
    <location>
        <begin position="1"/>
        <end position="54"/>
    </location>
</feature>
<dbReference type="InterPro" id="IPR029205">
    <property type="entry name" value="Clathrin-bd"/>
</dbReference>
<dbReference type="InterPro" id="IPR046359">
    <property type="entry name" value="Aftin-like"/>
</dbReference>
<dbReference type="EMBL" id="JBBPFD010000004">
    <property type="protein sequence ID" value="KAK7930889.1"/>
    <property type="molecule type" value="Genomic_DNA"/>
</dbReference>
<comment type="caution">
    <text evidence="3">The sequence shown here is derived from an EMBL/GenBank/DDBJ whole genome shotgun (WGS) entry which is preliminary data.</text>
</comment>
<accession>A0AAW0PWU0</accession>
<feature type="region of interest" description="Disordered" evidence="1">
    <location>
        <begin position="289"/>
        <end position="308"/>
    </location>
</feature>
<evidence type="ECO:0000313" key="4">
    <source>
        <dbReference type="Proteomes" id="UP001460270"/>
    </source>
</evidence>
<keyword evidence="4" id="KW-1185">Reference proteome</keyword>
<feature type="compositionally biased region" description="Polar residues" evidence="1">
    <location>
        <begin position="1"/>
        <end position="13"/>
    </location>
</feature>
<feature type="compositionally biased region" description="Polar residues" evidence="1">
    <location>
        <begin position="342"/>
        <end position="355"/>
    </location>
</feature>
<dbReference type="Pfam" id="PF15045">
    <property type="entry name" value="Clathrin_bdg"/>
    <property type="match status" value="1"/>
</dbReference>
<feature type="compositionally biased region" description="Acidic residues" evidence="1">
    <location>
        <begin position="297"/>
        <end position="308"/>
    </location>
</feature>
<evidence type="ECO:0000313" key="3">
    <source>
        <dbReference type="EMBL" id="KAK7930889.1"/>
    </source>
</evidence>
<feature type="domain" description="Aftiphilin clathrin-binding box" evidence="2">
    <location>
        <begin position="499"/>
        <end position="538"/>
    </location>
</feature>
<feature type="compositionally biased region" description="Basic and acidic residues" evidence="1">
    <location>
        <begin position="356"/>
        <end position="365"/>
    </location>
</feature>
<feature type="compositionally biased region" description="Polar residues" evidence="1">
    <location>
        <begin position="41"/>
        <end position="54"/>
    </location>
</feature>
<dbReference type="AlphaFoldDB" id="A0AAW0PWU0"/>
<feature type="region of interest" description="Disordered" evidence="1">
    <location>
        <begin position="342"/>
        <end position="379"/>
    </location>
</feature>
<dbReference type="PANTHER" id="PTHR16156:SF10">
    <property type="entry name" value="AFTIPHILIN-RELATED"/>
    <property type="match status" value="1"/>
</dbReference>
<organism evidence="3 4">
    <name type="scientific">Mugilogobius chulae</name>
    <name type="common">yellowstripe goby</name>
    <dbReference type="NCBI Taxonomy" id="88201"/>
    <lineage>
        <taxon>Eukaryota</taxon>
        <taxon>Metazoa</taxon>
        <taxon>Chordata</taxon>
        <taxon>Craniata</taxon>
        <taxon>Vertebrata</taxon>
        <taxon>Euteleostomi</taxon>
        <taxon>Actinopterygii</taxon>
        <taxon>Neopterygii</taxon>
        <taxon>Teleostei</taxon>
        <taxon>Neoteleostei</taxon>
        <taxon>Acanthomorphata</taxon>
        <taxon>Gobiaria</taxon>
        <taxon>Gobiiformes</taxon>
        <taxon>Gobioidei</taxon>
        <taxon>Gobiidae</taxon>
        <taxon>Gobionellinae</taxon>
        <taxon>Mugilogobius</taxon>
    </lineage>
</organism>
<dbReference type="GO" id="GO:0030121">
    <property type="term" value="C:AP-1 adaptor complex"/>
    <property type="evidence" value="ECO:0007669"/>
    <property type="project" value="TreeGrafter"/>
</dbReference>
<protein>
    <recommendedName>
        <fullName evidence="2">Aftiphilin clathrin-binding box domain-containing protein</fullName>
    </recommendedName>
</protein>
<evidence type="ECO:0000256" key="1">
    <source>
        <dbReference type="SAM" id="MobiDB-lite"/>
    </source>
</evidence>
<name>A0AAW0PWU0_9GOBI</name>
<gene>
    <name evidence="3" type="ORF">WMY93_007284</name>
</gene>
<reference evidence="4" key="1">
    <citation type="submission" date="2024-04" db="EMBL/GenBank/DDBJ databases">
        <title>Salinicola lusitanus LLJ914,a marine bacterium isolated from the Okinawa Trough.</title>
        <authorList>
            <person name="Li J."/>
        </authorList>
    </citation>
    <scope>NUCLEOTIDE SEQUENCE [LARGE SCALE GENOMIC DNA]</scope>
</reference>